<dbReference type="AlphaFoldDB" id="A0AAV7QRY7"/>
<proteinExistence type="predicted"/>
<gene>
    <name evidence="2" type="ORF">NDU88_009113</name>
</gene>
<organism evidence="2 3">
    <name type="scientific">Pleurodeles waltl</name>
    <name type="common">Iberian ribbed newt</name>
    <dbReference type="NCBI Taxonomy" id="8319"/>
    <lineage>
        <taxon>Eukaryota</taxon>
        <taxon>Metazoa</taxon>
        <taxon>Chordata</taxon>
        <taxon>Craniata</taxon>
        <taxon>Vertebrata</taxon>
        <taxon>Euteleostomi</taxon>
        <taxon>Amphibia</taxon>
        <taxon>Batrachia</taxon>
        <taxon>Caudata</taxon>
        <taxon>Salamandroidea</taxon>
        <taxon>Salamandridae</taxon>
        <taxon>Pleurodelinae</taxon>
        <taxon>Pleurodeles</taxon>
    </lineage>
</organism>
<accession>A0AAV7QRY7</accession>
<sequence>MKRRIGRRRLSRYGPPWSRSSESCFGRATAHTQVRATLSVRRASFGALCQNVAKAGSIERAVVSARAKLNGSTKEGGGKGVQN</sequence>
<keyword evidence="3" id="KW-1185">Reference proteome</keyword>
<feature type="compositionally biased region" description="Basic residues" evidence="1">
    <location>
        <begin position="1"/>
        <end position="11"/>
    </location>
</feature>
<reference evidence="2" key="1">
    <citation type="journal article" date="2022" name="bioRxiv">
        <title>Sequencing and chromosome-scale assembly of the giantPleurodeles waltlgenome.</title>
        <authorList>
            <person name="Brown T."/>
            <person name="Elewa A."/>
            <person name="Iarovenko S."/>
            <person name="Subramanian E."/>
            <person name="Araus A.J."/>
            <person name="Petzold A."/>
            <person name="Susuki M."/>
            <person name="Suzuki K.-i.T."/>
            <person name="Hayashi T."/>
            <person name="Toyoda A."/>
            <person name="Oliveira C."/>
            <person name="Osipova E."/>
            <person name="Leigh N.D."/>
            <person name="Simon A."/>
            <person name="Yun M.H."/>
        </authorList>
    </citation>
    <scope>NUCLEOTIDE SEQUENCE</scope>
    <source>
        <strain evidence="2">20211129_DDA</strain>
        <tissue evidence="2">Liver</tissue>
    </source>
</reference>
<dbReference type="Proteomes" id="UP001066276">
    <property type="component" value="Chromosome 6"/>
</dbReference>
<feature type="region of interest" description="Disordered" evidence="1">
    <location>
        <begin position="1"/>
        <end position="22"/>
    </location>
</feature>
<evidence type="ECO:0000313" key="3">
    <source>
        <dbReference type="Proteomes" id="UP001066276"/>
    </source>
</evidence>
<evidence type="ECO:0000313" key="2">
    <source>
        <dbReference type="EMBL" id="KAJ1142800.1"/>
    </source>
</evidence>
<comment type="caution">
    <text evidence="2">The sequence shown here is derived from an EMBL/GenBank/DDBJ whole genome shotgun (WGS) entry which is preliminary data.</text>
</comment>
<name>A0AAV7QRY7_PLEWA</name>
<dbReference type="EMBL" id="JANPWB010000010">
    <property type="protein sequence ID" value="KAJ1142800.1"/>
    <property type="molecule type" value="Genomic_DNA"/>
</dbReference>
<evidence type="ECO:0000256" key="1">
    <source>
        <dbReference type="SAM" id="MobiDB-lite"/>
    </source>
</evidence>
<protein>
    <submittedName>
        <fullName evidence="2">Uncharacterized protein</fullName>
    </submittedName>
</protein>